<dbReference type="OrthoDB" id="2879525at2"/>
<dbReference type="AlphaFoldDB" id="A0A368VQD4"/>
<evidence type="ECO:0000313" key="3">
    <source>
        <dbReference type="Proteomes" id="UP000252415"/>
    </source>
</evidence>
<dbReference type="Gene3D" id="3.30.1340.10">
    <property type="entry name" value="HPr-like"/>
    <property type="match status" value="1"/>
</dbReference>
<dbReference type="SUPFAM" id="SSF55594">
    <property type="entry name" value="HPr-like"/>
    <property type="match status" value="1"/>
</dbReference>
<organism evidence="2 3">
    <name type="scientific">Paenibacillus prosopidis</name>
    <dbReference type="NCBI Taxonomy" id="630520"/>
    <lineage>
        <taxon>Bacteria</taxon>
        <taxon>Bacillati</taxon>
        <taxon>Bacillota</taxon>
        <taxon>Bacilli</taxon>
        <taxon>Bacillales</taxon>
        <taxon>Paenibacillaceae</taxon>
        <taxon>Paenibacillus</taxon>
    </lineage>
</organism>
<dbReference type="EMBL" id="QPJD01000014">
    <property type="protein sequence ID" value="RCW43072.1"/>
    <property type="molecule type" value="Genomic_DNA"/>
</dbReference>
<feature type="domain" description="HPr" evidence="1">
    <location>
        <begin position="8"/>
        <end position="71"/>
    </location>
</feature>
<protein>
    <submittedName>
        <fullName evidence="2">Phosphotransferase system HPr-like phosphotransfer protein</fullName>
    </submittedName>
</protein>
<reference evidence="2 3" key="1">
    <citation type="submission" date="2018-07" db="EMBL/GenBank/DDBJ databases">
        <title>Genomic Encyclopedia of Type Strains, Phase III (KMG-III): the genomes of soil and plant-associated and newly described type strains.</title>
        <authorList>
            <person name="Whitman W."/>
        </authorList>
    </citation>
    <scope>NUCLEOTIDE SEQUENCE [LARGE SCALE GENOMIC DNA]</scope>
    <source>
        <strain evidence="2 3">CECT 7506</strain>
    </source>
</reference>
<dbReference type="Proteomes" id="UP000252415">
    <property type="component" value="Unassembled WGS sequence"/>
</dbReference>
<dbReference type="GO" id="GO:0016740">
    <property type="term" value="F:transferase activity"/>
    <property type="evidence" value="ECO:0007669"/>
    <property type="project" value="UniProtKB-KW"/>
</dbReference>
<accession>A0A368VQD4</accession>
<gene>
    <name evidence="2" type="ORF">DFP97_114136</name>
</gene>
<sequence>MKAEIRSIVDINQTAADYKSSIVLRISDTKFVDVKSILGLSISLYKNLAYKLEIHGPDEEEAKSAMIEVFNKYHLQVEVNP</sequence>
<evidence type="ECO:0000259" key="1">
    <source>
        <dbReference type="Pfam" id="PF00381"/>
    </source>
</evidence>
<keyword evidence="2" id="KW-0808">Transferase</keyword>
<dbReference type="InterPro" id="IPR000032">
    <property type="entry name" value="HPr-like"/>
</dbReference>
<name>A0A368VQD4_9BACL</name>
<evidence type="ECO:0000313" key="2">
    <source>
        <dbReference type="EMBL" id="RCW43072.1"/>
    </source>
</evidence>
<dbReference type="InterPro" id="IPR035895">
    <property type="entry name" value="HPr-like_sf"/>
</dbReference>
<keyword evidence="3" id="KW-1185">Reference proteome</keyword>
<dbReference type="Pfam" id="PF00381">
    <property type="entry name" value="PTS-HPr"/>
    <property type="match status" value="1"/>
</dbReference>
<comment type="caution">
    <text evidence="2">The sequence shown here is derived from an EMBL/GenBank/DDBJ whole genome shotgun (WGS) entry which is preliminary data.</text>
</comment>
<dbReference type="RefSeq" id="WP_114382231.1">
    <property type="nucleotide sequence ID" value="NZ_QPJD01000014.1"/>
</dbReference>
<proteinExistence type="predicted"/>